<evidence type="ECO:0000256" key="7">
    <source>
        <dbReference type="ARBA" id="ARBA00023002"/>
    </source>
</evidence>
<dbReference type="InterPro" id="IPR051410">
    <property type="entry name" value="Ferric/Cupric_Reductase"/>
</dbReference>
<dbReference type="SFLD" id="SFLDS00052">
    <property type="entry name" value="Ferric_Reductase_Domain"/>
    <property type="match status" value="1"/>
</dbReference>
<keyword evidence="9 11" id="KW-0472">Membrane</keyword>
<dbReference type="InterPro" id="IPR039261">
    <property type="entry name" value="FNR_nucleotide-bd"/>
</dbReference>
<dbReference type="InterPro" id="IPR013112">
    <property type="entry name" value="FAD-bd_8"/>
</dbReference>
<keyword evidence="3" id="KW-0813">Transport</keyword>
<comment type="similarity">
    <text evidence="2">Belongs to the ferric reductase (FRE) family.</text>
</comment>
<evidence type="ECO:0000256" key="10">
    <source>
        <dbReference type="SAM" id="MobiDB-lite"/>
    </source>
</evidence>
<comment type="subcellular location">
    <subcellularLocation>
        <location evidence="1">Membrane</location>
        <topology evidence="1">Multi-pass membrane protein</topology>
    </subcellularLocation>
</comment>
<dbReference type="Pfam" id="PF08022">
    <property type="entry name" value="FAD_binding_8"/>
    <property type="match status" value="1"/>
</dbReference>
<proteinExistence type="inferred from homology"/>
<dbReference type="Pfam" id="PF01794">
    <property type="entry name" value="Ferric_reduct"/>
    <property type="match status" value="1"/>
</dbReference>
<dbReference type="SFLD" id="SFLDG01168">
    <property type="entry name" value="Ferric_reductase_subgroup_(FRE"/>
    <property type="match status" value="1"/>
</dbReference>
<dbReference type="Pfam" id="PF08030">
    <property type="entry name" value="NAD_binding_6"/>
    <property type="match status" value="1"/>
</dbReference>
<feature type="transmembrane region" description="Helical" evidence="11">
    <location>
        <begin position="224"/>
        <end position="245"/>
    </location>
</feature>
<feature type="domain" description="FAD-binding FR-type" evidence="12">
    <location>
        <begin position="260"/>
        <end position="372"/>
    </location>
</feature>
<evidence type="ECO:0000256" key="4">
    <source>
        <dbReference type="ARBA" id="ARBA00022692"/>
    </source>
</evidence>
<sequence length="593" mass="64488">MNDRRAQAGAAPGGAPAAYNPMLMFKLRTHKNNEQMITYIIAMATLGVVFLLFAMGRAVASPAPRASILTRTTRAIRRTMLRPMPALPSVGHGTLVWCYLVINVAIAFTNTDPALTPLSNYGSRMAWMAIANMMVVVLLALKNTPIALISPWSYERLNILHQVAGIMMIIFVILHASLYAANFTSLGLSSRLLERKEIFGMVAGLSFFLLGLAGVVIRRWWYELFYYIHVALWVLGTVMVCLHQPAAAKKVVYVVPVAGGIWLLDRIIRLARIVAYSSGNNVTLVPLPHGATRVILEKPPLGARAAKHCFLWIPRIRPTEAHPFTIVATSPVEFVISSYDGFTAGLHRYAQAHPGARLRASVDGPYGTNPDPRRFDKTVLVAGGSGVTFTLGVAMDMLKKMDATDNSKEIVFIWIVRRKAYLSWFAEQLNALQHDARFRVMLYVTRETLEQVSSPSPSTTGASTPDTAGSMSRSGGGDDHDPEKAAAGAVYRNLTASSSEKGSSNSGGGGGDDDLATPVEGLESHIHRLPVSYERPKVAELVERAIDDTPAHRSVLVMACGPNALSTQVRRTTAGKISGDGPSVELHCEQFGW</sequence>
<protein>
    <recommendedName>
        <fullName evidence="12">FAD-binding FR-type domain-containing protein</fullName>
    </recommendedName>
</protein>
<evidence type="ECO:0000313" key="13">
    <source>
        <dbReference type="EMBL" id="KAK0386454.1"/>
    </source>
</evidence>
<feature type="transmembrane region" description="Helical" evidence="11">
    <location>
        <begin position="198"/>
        <end position="217"/>
    </location>
</feature>
<evidence type="ECO:0000256" key="1">
    <source>
        <dbReference type="ARBA" id="ARBA00004141"/>
    </source>
</evidence>
<feature type="compositionally biased region" description="Low complexity" evidence="10">
    <location>
        <begin position="453"/>
        <end position="470"/>
    </location>
</feature>
<evidence type="ECO:0000256" key="3">
    <source>
        <dbReference type="ARBA" id="ARBA00022448"/>
    </source>
</evidence>
<dbReference type="AlphaFoldDB" id="A0AA39GH70"/>
<evidence type="ECO:0000256" key="6">
    <source>
        <dbReference type="ARBA" id="ARBA00022989"/>
    </source>
</evidence>
<dbReference type="EMBL" id="JAPDFR010000005">
    <property type="protein sequence ID" value="KAK0386454.1"/>
    <property type="molecule type" value="Genomic_DNA"/>
</dbReference>
<dbReference type="GO" id="GO:0005886">
    <property type="term" value="C:plasma membrane"/>
    <property type="evidence" value="ECO:0007669"/>
    <property type="project" value="TreeGrafter"/>
</dbReference>
<evidence type="ECO:0000259" key="12">
    <source>
        <dbReference type="PROSITE" id="PS51384"/>
    </source>
</evidence>
<accession>A0AA39GH70</accession>
<feature type="transmembrane region" description="Helical" evidence="11">
    <location>
        <begin position="86"/>
        <end position="106"/>
    </location>
</feature>
<dbReference type="PANTHER" id="PTHR32361">
    <property type="entry name" value="FERRIC/CUPRIC REDUCTASE TRANSMEMBRANE COMPONENT"/>
    <property type="match status" value="1"/>
</dbReference>
<keyword evidence="14" id="KW-1185">Reference proteome</keyword>
<gene>
    <name evidence="13" type="ORF">NLU13_6290</name>
</gene>
<dbReference type="InterPro" id="IPR013121">
    <property type="entry name" value="Fe_red_NAD-bd_6"/>
</dbReference>
<dbReference type="Proteomes" id="UP001175261">
    <property type="component" value="Unassembled WGS sequence"/>
</dbReference>
<dbReference type="PANTHER" id="PTHR32361:SF28">
    <property type="entry name" value="FRP1P"/>
    <property type="match status" value="1"/>
</dbReference>
<keyword evidence="8" id="KW-0406">Ion transport</keyword>
<dbReference type="GO" id="GO:0015677">
    <property type="term" value="P:copper ion import"/>
    <property type="evidence" value="ECO:0007669"/>
    <property type="project" value="TreeGrafter"/>
</dbReference>
<organism evidence="13 14">
    <name type="scientific">Sarocladium strictum</name>
    <name type="common">Black bundle disease fungus</name>
    <name type="synonym">Acremonium strictum</name>
    <dbReference type="NCBI Taxonomy" id="5046"/>
    <lineage>
        <taxon>Eukaryota</taxon>
        <taxon>Fungi</taxon>
        <taxon>Dikarya</taxon>
        <taxon>Ascomycota</taxon>
        <taxon>Pezizomycotina</taxon>
        <taxon>Sordariomycetes</taxon>
        <taxon>Hypocreomycetidae</taxon>
        <taxon>Hypocreales</taxon>
        <taxon>Sarocladiaceae</taxon>
        <taxon>Sarocladium</taxon>
    </lineage>
</organism>
<feature type="transmembrane region" description="Helical" evidence="11">
    <location>
        <begin position="36"/>
        <end position="55"/>
    </location>
</feature>
<evidence type="ECO:0000256" key="8">
    <source>
        <dbReference type="ARBA" id="ARBA00023065"/>
    </source>
</evidence>
<dbReference type="Gene3D" id="3.40.50.80">
    <property type="entry name" value="Nucleotide-binding domain of ferredoxin-NADP reductase (FNR) module"/>
    <property type="match status" value="1"/>
</dbReference>
<dbReference type="PROSITE" id="PS51384">
    <property type="entry name" value="FAD_FR"/>
    <property type="match status" value="1"/>
</dbReference>
<dbReference type="InterPro" id="IPR013130">
    <property type="entry name" value="Fe3_Rdtase_TM_dom"/>
</dbReference>
<dbReference type="GO" id="GO:0000293">
    <property type="term" value="F:ferric-chelate reductase activity"/>
    <property type="evidence" value="ECO:0007669"/>
    <property type="project" value="UniProtKB-ARBA"/>
</dbReference>
<evidence type="ECO:0000256" key="11">
    <source>
        <dbReference type="SAM" id="Phobius"/>
    </source>
</evidence>
<evidence type="ECO:0000256" key="9">
    <source>
        <dbReference type="ARBA" id="ARBA00023136"/>
    </source>
</evidence>
<comment type="caution">
    <text evidence="13">The sequence shown here is derived from an EMBL/GenBank/DDBJ whole genome shotgun (WGS) entry which is preliminary data.</text>
</comment>
<evidence type="ECO:0000313" key="14">
    <source>
        <dbReference type="Proteomes" id="UP001175261"/>
    </source>
</evidence>
<keyword evidence="5" id="KW-0249">Electron transport</keyword>
<feature type="region of interest" description="Disordered" evidence="10">
    <location>
        <begin position="449"/>
        <end position="518"/>
    </location>
</feature>
<evidence type="ECO:0000256" key="2">
    <source>
        <dbReference type="ARBA" id="ARBA00006278"/>
    </source>
</evidence>
<dbReference type="InterPro" id="IPR017927">
    <property type="entry name" value="FAD-bd_FR_type"/>
</dbReference>
<dbReference type="GO" id="GO:0006879">
    <property type="term" value="P:intracellular iron ion homeostasis"/>
    <property type="evidence" value="ECO:0007669"/>
    <property type="project" value="TreeGrafter"/>
</dbReference>
<feature type="transmembrane region" description="Helical" evidence="11">
    <location>
        <begin position="159"/>
        <end position="178"/>
    </location>
</feature>
<dbReference type="GO" id="GO:0006826">
    <property type="term" value="P:iron ion transport"/>
    <property type="evidence" value="ECO:0007669"/>
    <property type="project" value="TreeGrafter"/>
</dbReference>
<dbReference type="SUPFAM" id="SSF52343">
    <property type="entry name" value="Ferredoxin reductase-like, C-terminal NADP-linked domain"/>
    <property type="match status" value="1"/>
</dbReference>
<feature type="transmembrane region" description="Helical" evidence="11">
    <location>
        <begin position="126"/>
        <end position="147"/>
    </location>
</feature>
<keyword evidence="4 11" id="KW-0812">Transmembrane</keyword>
<keyword evidence="6 11" id="KW-1133">Transmembrane helix</keyword>
<keyword evidence="7" id="KW-0560">Oxidoreductase</keyword>
<reference evidence="13" key="1">
    <citation type="submission" date="2022-10" db="EMBL/GenBank/DDBJ databases">
        <title>Determination and structural analysis of whole genome sequence of Sarocladium strictum F4-1.</title>
        <authorList>
            <person name="Hu L."/>
            <person name="Jiang Y."/>
        </authorList>
    </citation>
    <scope>NUCLEOTIDE SEQUENCE</scope>
    <source>
        <strain evidence="13">F4-1</strain>
    </source>
</reference>
<evidence type="ECO:0000256" key="5">
    <source>
        <dbReference type="ARBA" id="ARBA00022982"/>
    </source>
</evidence>
<name>A0AA39GH70_SARSR</name>
<dbReference type="CDD" id="cd06186">
    <property type="entry name" value="NOX_Duox_like_FAD_NADP"/>
    <property type="match status" value="1"/>
</dbReference>